<comment type="caution">
    <text evidence="3">The sequence shown here is derived from an EMBL/GenBank/DDBJ whole genome shotgun (WGS) entry which is preliminary data.</text>
</comment>
<evidence type="ECO:0000313" key="3">
    <source>
        <dbReference type="EMBL" id="RMB90018.1"/>
    </source>
</evidence>
<dbReference type="InterPro" id="IPR002164">
    <property type="entry name" value="NAP_family"/>
</dbReference>
<proteinExistence type="inferred from homology"/>
<dbReference type="SUPFAM" id="SSF143113">
    <property type="entry name" value="NAP-like"/>
    <property type="match status" value="2"/>
</dbReference>
<feature type="region of interest" description="Disordered" evidence="2">
    <location>
        <begin position="136"/>
        <end position="337"/>
    </location>
</feature>
<feature type="compositionally biased region" description="Basic residues" evidence="2">
    <location>
        <begin position="248"/>
        <end position="257"/>
    </location>
</feature>
<name>A0A3M0INQ5_HIRRU</name>
<evidence type="ECO:0000256" key="1">
    <source>
        <dbReference type="ARBA" id="ARBA00009947"/>
    </source>
</evidence>
<feature type="compositionally biased region" description="Acidic residues" evidence="2">
    <location>
        <begin position="360"/>
        <end position="373"/>
    </location>
</feature>
<sequence length="684" mass="73449">MSGAGAGADRPSPAKLRRLDEPTGTGPAAAVTRGETARSPTPAGGRGLETHSEGLETPGVATDGPKTTGEAVASLQTTITRCLDQEKEGLETTREVTEGVETNNGPEGILETIDRCKGSLETTSTDCLEQEKRALETTREVTEGLETTSEATGDLGTAVTHSPEQNKGVLETPVESKGSPETTRESMGSLETGREITGTANGRRGSLETAVTRCLEHGRRSKGGLETTTKVLGSGESDASPGGELKSASRRKAKTPARPRGSVETASTQRLEWERSGKGGPEVLEATREDTGSLETTVRWDREQKGGVETAEEGLEPSPTACVGHSRGGPGLPDLAGLPEPAGVPIPKEHVAEESAVISLDEDEEEEEEEERDEGPARYLAALEAVQLELEAVEEEAARAFRRLRARFCLRRRPHLQRRNRLIQHIPGFWVTAVSLGRRGAAFWGGEGGANLQIQLSLTPPRPQFLNHPQLSAMISDRDEDALSYMTSLQVPGIGGVLGGGGSIRGCVTPPRPEVTQVGLQVEEFGQSRPGCRIRFFFSVNPYFQNDVVAKEFVRGPSGHLVSHSTPIRWWQGQDPRSRPHKGPPAPRSFFAWFGDHSFPAGDRVAEIIKEELWPNPLQFYLLGEGAEGPPDSESGEDCVVILDDDEDVQEIPDDGDGSGVEEIPTEEPPNPAVGQKDPNRGRI</sequence>
<feature type="compositionally biased region" description="Acidic residues" evidence="2">
    <location>
        <begin position="643"/>
        <end position="657"/>
    </location>
</feature>
<feature type="region of interest" description="Disordered" evidence="2">
    <location>
        <begin position="87"/>
        <end position="110"/>
    </location>
</feature>
<dbReference type="PANTHER" id="PTHR11875">
    <property type="entry name" value="TESTIS-SPECIFIC Y-ENCODED PROTEIN"/>
    <property type="match status" value="1"/>
</dbReference>
<reference evidence="3 4" key="1">
    <citation type="submission" date="2018-07" db="EMBL/GenBank/DDBJ databases">
        <title>A high quality draft genome assembly of the barn swallow (H. rustica rustica).</title>
        <authorList>
            <person name="Formenti G."/>
            <person name="Chiara M."/>
            <person name="Poveda L."/>
            <person name="Francoijs K.-J."/>
            <person name="Bonisoli-Alquati A."/>
            <person name="Canova L."/>
            <person name="Gianfranceschi L."/>
            <person name="Horner D.S."/>
            <person name="Saino N."/>
        </authorList>
    </citation>
    <scope>NUCLEOTIDE SEQUENCE [LARGE SCALE GENOMIC DNA]</scope>
    <source>
        <strain evidence="3">Chelidonia</strain>
        <tissue evidence="3">Blood</tissue>
    </source>
</reference>
<evidence type="ECO:0000256" key="2">
    <source>
        <dbReference type="SAM" id="MobiDB-lite"/>
    </source>
</evidence>
<feature type="region of interest" description="Disordered" evidence="2">
    <location>
        <begin position="1"/>
        <end position="71"/>
    </location>
</feature>
<protein>
    <recommendedName>
        <fullName evidence="5">TSYL2 protein</fullName>
    </recommendedName>
</protein>
<feature type="region of interest" description="Disordered" evidence="2">
    <location>
        <begin position="566"/>
        <end position="587"/>
    </location>
</feature>
<dbReference type="STRING" id="333673.A0A3M0INQ5"/>
<accession>A0A3M0INQ5</accession>
<comment type="similarity">
    <text evidence="1">Belongs to the nucleosome assembly protein (NAP) family.</text>
</comment>
<organism evidence="3 4">
    <name type="scientific">Hirundo rustica rustica</name>
    <dbReference type="NCBI Taxonomy" id="333673"/>
    <lineage>
        <taxon>Eukaryota</taxon>
        <taxon>Metazoa</taxon>
        <taxon>Chordata</taxon>
        <taxon>Craniata</taxon>
        <taxon>Vertebrata</taxon>
        <taxon>Euteleostomi</taxon>
        <taxon>Archelosauria</taxon>
        <taxon>Archosauria</taxon>
        <taxon>Dinosauria</taxon>
        <taxon>Saurischia</taxon>
        <taxon>Theropoda</taxon>
        <taxon>Coelurosauria</taxon>
        <taxon>Aves</taxon>
        <taxon>Neognathae</taxon>
        <taxon>Neoaves</taxon>
        <taxon>Telluraves</taxon>
        <taxon>Australaves</taxon>
        <taxon>Passeriformes</taxon>
        <taxon>Sylvioidea</taxon>
        <taxon>Hirundinidae</taxon>
        <taxon>Hirundo</taxon>
    </lineage>
</organism>
<evidence type="ECO:0008006" key="5">
    <source>
        <dbReference type="Google" id="ProtNLM"/>
    </source>
</evidence>
<dbReference type="EMBL" id="QRBI01000262">
    <property type="protein sequence ID" value="RMB90018.1"/>
    <property type="molecule type" value="Genomic_DNA"/>
</dbReference>
<dbReference type="GO" id="GO:0005634">
    <property type="term" value="C:nucleus"/>
    <property type="evidence" value="ECO:0007669"/>
    <property type="project" value="InterPro"/>
</dbReference>
<dbReference type="Gene3D" id="1.20.5.1500">
    <property type="match status" value="1"/>
</dbReference>
<gene>
    <name evidence="3" type="ORF">DUI87_33575</name>
</gene>
<dbReference type="OrthoDB" id="19419at2759"/>
<dbReference type="InterPro" id="IPR037231">
    <property type="entry name" value="NAP-like_sf"/>
</dbReference>
<dbReference type="Proteomes" id="UP000269221">
    <property type="component" value="Unassembled WGS sequence"/>
</dbReference>
<dbReference type="GO" id="GO:0006334">
    <property type="term" value="P:nucleosome assembly"/>
    <property type="evidence" value="ECO:0007669"/>
    <property type="project" value="InterPro"/>
</dbReference>
<feature type="compositionally biased region" description="Basic and acidic residues" evidence="2">
    <location>
        <begin position="87"/>
        <end position="97"/>
    </location>
</feature>
<dbReference type="Gene3D" id="3.30.1120.90">
    <property type="entry name" value="Nucleosome assembly protein"/>
    <property type="match status" value="1"/>
</dbReference>
<dbReference type="AlphaFoldDB" id="A0A3M0INQ5"/>
<keyword evidence="4" id="KW-1185">Reference proteome</keyword>
<feature type="region of interest" description="Disordered" evidence="2">
    <location>
        <begin position="357"/>
        <end position="376"/>
    </location>
</feature>
<evidence type="ECO:0000313" key="4">
    <source>
        <dbReference type="Proteomes" id="UP000269221"/>
    </source>
</evidence>
<feature type="region of interest" description="Disordered" evidence="2">
    <location>
        <begin position="624"/>
        <end position="684"/>
    </location>
</feature>